<dbReference type="AlphaFoldDB" id="A0A6P1DYJ7"/>
<keyword evidence="1" id="KW-0732">Signal</keyword>
<dbReference type="Proteomes" id="UP000471640">
    <property type="component" value="Unassembled WGS sequence"/>
</dbReference>
<proteinExistence type="predicted"/>
<dbReference type="SUPFAM" id="SSF56300">
    <property type="entry name" value="Metallo-dependent phosphatases"/>
    <property type="match status" value="1"/>
</dbReference>
<keyword evidence="3" id="KW-1185">Reference proteome</keyword>
<sequence length="317" mass="34872">MWTQSCLLSWLLCCLPMGASADGLRFFVVGDLPYRASEGPQLDMLLDNAVAQGSPFLVHLGDIKSGSAPCTDDNLEAIAQRFRAQRVPVLYTPGDNEWTDCHRKGAGGLDPLARLERVRELFFRHPGVLRLDSLGPVHPLGQGLAETYPEIYSFVRDGVMIVALHVVGSDNNNRKRDAQAMADLRGRDQANAAMLDWAAAEAEARGVRAMVILFHADPLFERRRASKGFAATLDALVALSAKYSGQVLLVHGDTHRFRHDRPLRDPETGALIDRFERAEVPGSPRVGGLWISVQPGAPEPFEVDVVYPTSLEVLQDR</sequence>
<name>A0A6P1DYJ7_9GAMM</name>
<organism evidence="2 3">
    <name type="scientific">Thiorhodococcus mannitoliphagus</name>
    <dbReference type="NCBI Taxonomy" id="329406"/>
    <lineage>
        <taxon>Bacteria</taxon>
        <taxon>Pseudomonadati</taxon>
        <taxon>Pseudomonadota</taxon>
        <taxon>Gammaproteobacteria</taxon>
        <taxon>Chromatiales</taxon>
        <taxon>Chromatiaceae</taxon>
        <taxon>Thiorhodococcus</taxon>
    </lineage>
</organism>
<reference evidence="2 3" key="2">
    <citation type="submission" date="2020-02" db="EMBL/GenBank/DDBJ databases">
        <title>Genome sequences of Thiorhodococcus mannitoliphagus and Thiorhodococcus minor, purple sulfur photosynthetic bacteria in the gammaproteobacterial family, Chromatiaceae.</title>
        <authorList>
            <person name="Aviles F.A."/>
            <person name="Meyer T.E."/>
            <person name="Kyndt J.A."/>
        </authorList>
    </citation>
    <scope>NUCLEOTIDE SEQUENCE [LARGE SCALE GENOMIC DNA]</scope>
    <source>
        <strain evidence="2 3">DSM 18266</strain>
    </source>
</reference>
<evidence type="ECO:0000313" key="2">
    <source>
        <dbReference type="EMBL" id="NEX22091.1"/>
    </source>
</evidence>
<dbReference type="InterPro" id="IPR029052">
    <property type="entry name" value="Metallo-depent_PP-like"/>
</dbReference>
<dbReference type="EMBL" id="JAAIJR010000082">
    <property type="protein sequence ID" value="NEX22091.1"/>
    <property type="molecule type" value="Genomic_DNA"/>
</dbReference>
<feature type="chain" id="PRO_5027014594" description="Calcineurin-like phosphoesterase domain-containing protein" evidence="1">
    <location>
        <begin position="22"/>
        <end position="317"/>
    </location>
</feature>
<accession>A0A6P1DYJ7</accession>
<feature type="signal peptide" evidence="1">
    <location>
        <begin position="1"/>
        <end position="21"/>
    </location>
</feature>
<evidence type="ECO:0000256" key="1">
    <source>
        <dbReference type="SAM" id="SignalP"/>
    </source>
</evidence>
<protein>
    <recommendedName>
        <fullName evidence="4">Calcineurin-like phosphoesterase domain-containing protein</fullName>
    </recommendedName>
</protein>
<gene>
    <name evidence="2" type="ORF">G3480_17550</name>
</gene>
<evidence type="ECO:0000313" key="3">
    <source>
        <dbReference type="Proteomes" id="UP000471640"/>
    </source>
</evidence>
<evidence type="ECO:0008006" key="4">
    <source>
        <dbReference type="Google" id="ProtNLM"/>
    </source>
</evidence>
<reference evidence="3" key="1">
    <citation type="journal article" date="2020" name="Microbiol. Resour. Announc.">
        <title>Draft Genome Sequences of Thiorhodococcus mannitoliphagus and Thiorhodococcus minor, Purple Sulfur Photosynthetic Bacteria in the Gammaproteobacterial Family Chromatiaceae.</title>
        <authorList>
            <person name="Aviles F.A."/>
            <person name="Meyer T.E."/>
            <person name="Kyndt J.A."/>
        </authorList>
    </citation>
    <scope>NUCLEOTIDE SEQUENCE [LARGE SCALE GENOMIC DNA]</scope>
    <source>
        <strain evidence="3">DSM 18266</strain>
    </source>
</reference>
<comment type="caution">
    <text evidence="2">The sequence shown here is derived from an EMBL/GenBank/DDBJ whole genome shotgun (WGS) entry which is preliminary data.</text>
</comment>